<reference evidence="2" key="1">
    <citation type="journal article" date="2015" name="Nature">
        <title>Complex archaea that bridge the gap between prokaryotes and eukaryotes.</title>
        <authorList>
            <person name="Spang A."/>
            <person name="Saw J.H."/>
            <person name="Jorgensen S.L."/>
            <person name="Zaremba-Niedzwiedzka K."/>
            <person name="Martijn J."/>
            <person name="Lind A.E."/>
            <person name="van Eijk R."/>
            <person name="Schleper C."/>
            <person name="Guy L."/>
            <person name="Ettema T.J."/>
        </authorList>
    </citation>
    <scope>NUCLEOTIDE SEQUENCE</scope>
</reference>
<feature type="region of interest" description="Disordered" evidence="1">
    <location>
        <begin position="70"/>
        <end position="99"/>
    </location>
</feature>
<dbReference type="EMBL" id="LAZR01039636">
    <property type="protein sequence ID" value="KKL16507.1"/>
    <property type="molecule type" value="Genomic_DNA"/>
</dbReference>
<accession>A0A0F9BRK8</accession>
<name>A0A0F9BRK8_9ZZZZ</name>
<organism evidence="2">
    <name type="scientific">marine sediment metagenome</name>
    <dbReference type="NCBI Taxonomy" id="412755"/>
    <lineage>
        <taxon>unclassified sequences</taxon>
        <taxon>metagenomes</taxon>
        <taxon>ecological metagenomes</taxon>
    </lineage>
</organism>
<sequence length="99" mass="10707">MRKLIIPRGASPRLYRKLVASGEIEGVYRCNGIDDQVEVQAAIDQGEGKIEVQASGAEQAGKDIARATKAYAAGRKTPKKRKTPTGYQEGDRGFDDAGR</sequence>
<evidence type="ECO:0000256" key="1">
    <source>
        <dbReference type="SAM" id="MobiDB-lite"/>
    </source>
</evidence>
<comment type="caution">
    <text evidence="2">The sequence shown here is derived from an EMBL/GenBank/DDBJ whole genome shotgun (WGS) entry which is preliminary data.</text>
</comment>
<feature type="compositionally biased region" description="Basic and acidic residues" evidence="1">
    <location>
        <begin position="89"/>
        <end position="99"/>
    </location>
</feature>
<protein>
    <submittedName>
        <fullName evidence="2">Uncharacterized protein</fullName>
    </submittedName>
</protein>
<evidence type="ECO:0000313" key="2">
    <source>
        <dbReference type="EMBL" id="KKL16507.1"/>
    </source>
</evidence>
<proteinExistence type="predicted"/>
<gene>
    <name evidence="2" type="ORF">LCGC14_2494890</name>
</gene>
<dbReference type="AlphaFoldDB" id="A0A0F9BRK8"/>